<dbReference type="Proteomes" id="UP001201163">
    <property type="component" value="Unassembled WGS sequence"/>
</dbReference>
<protein>
    <submittedName>
        <fullName evidence="2">Uncharacterized protein</fullName>
    </submittedName>
</protein>
<reference evidence="2" key="1">
    <citation type="submission" date="2022-01" db="EMBL/GenBank/DDBJ databases">
        <title>Comparative genomics reveals a dynamic genome evolution in the ectomycorrhizal milk-cap (Lactarius) mushrooms.</title>
        <authorList>
            <consortium name="DOE Joint Genome Institute"/>
            <person name="Lebreton A."/>
            <person name="Tang N."/>
            <person name="Kuo A."/>
            <person name="LaButti K."/>
            <person name="Drula E."/>
            <person name="Barry K."/>
            <person name="Clum A."/>
            <person name="Lipzen A."/>
            <person name="Mousain D."/>
            <person name="Ng V."/>
            <person name="Wang R."/>
            <person name="Wang X."/>
            <person name="Dai Y."/>
            <person name="Henrissat B."/>
            <person name="Grigoriev I.V."/>
            <person name="Guerin-Laguette A."/>
            <person name="Yu F."/>
            <person name="Martin F.M."/>
        </authorList>
    </citation>
    <scope>NUCLEOTIDE SEQUENCE</scope>
    <source>
        <strain evidence="2">QP</strain>
    </source>
</reference>
<accession>A0AAD4Q677</accession>
<evidence type="ECO:0000256" key="1">
    <source>
        <dbReference type="SAM" id="MobiDB-lite"/>
    </source>
</evidence>
<feature type="compositionally biased region" description="Polar residues" evidence="1">
    <location>
        <begin position="113"/>
        <end position="124"/>
    </location>
</feature>
<proteinExistence type="predicted"/>
<gene>
    <name evidence="2" type="ORF">EDB92DRAFT_177947</name>
</gene>
<comment type="caution">
    <text evidence="2">The sequence shown here is derived from an EMBL/GenBank/DDBJ whole genome shotgun (WGS) entry which is preliminary data.</text>
</comment>
<feature type="compositionally biased region" description="Basic and acidic residues" evidence="1">
    <location>
        <begin position="484"/>
        <end position="499"/>
    </location>
</feature>
<feature type="compositionally biased region" description="Basic residues" evidence="1">
    <location>
        <begin position="125"/>
        <end position="136"/>
    </location>
</feature>
<keyword evidence="3" id="KW-1185">Reference proteome</keyword>
<dbReference type="EMBL" id="JAKELL010000114">
    <property type="protein sequence ID" value="KAH8981535.1"/>
    <property type="molecule type" value="Genomic_DNA"/>
</dbReference>
<evidence type="ECO:0000313" key="2">
    <source>
        <dbReference type="EMBL" id="KAH8981535.1"/>
    </source>
</evidence>
<dbReference type="AlphaFoldDB" id="A0AAD4Q677"/>
<sequence length="527" mass="55532">MTDHVHIPSTSRLSSPVPELFLMSSRTVDPSQRLRIAIGLTALKFKPPEQSIQSYTLELRHHFRHSAPWSGQSEECDAWRDRVVALEAELQTTRAAASSEHIELLALKSISAQKSQVPEPSTSASKKKGKPPKKPCRTSDPKKAHVLGVCLPSKRKTPEPCASQPPSPPPRRINRGLFSSLHALDAAVSAAATTTASSPPDAALVAAATIRCIDVLHGLLVRATSSPTLAAPLDPTPREALNGIERTLPHVLRTAMSTLDGADVDPSSAAGLRWHAKPTEGHDPAQGPANDTISALDLVLGHAATSLLVPAIRAIVPCTLAKTEHILSSRSSKGGESADGADLLGVVSAALEALPGWPYIALHDRVALEAVRALTSLVVDQPSQQQGEAQRVHRLARKDALHFLCDAALLSLRRTAPAVAPPGSAGEMLGSALEAALGELALALSAREGGSGLDTVEEQRVLVVLERAWSVGRRVGSIGGDAGGDERMEAGQSDVHDQCVDATMTDVDGEDRDQRRGSDAELTADGS</sequence>
<organism evidence="2 3">
    <name type="scientific">Lactarius akahatsu</name>
    <dbReference type="NCBI Taxonomy" id="416441"/>
    <lineage>
        <taxon>Eukaryota</taxon>
        <taxon>Fungi</taxon>
        <taxon>Dikarya</taxon>
        <taxon>Basidiomycota</taxon>
        <taxon>Agaricomycotina</taxon>
        <taxon>Agaricomycetes</taxon>
        <taxon>Russulales</taxon>
        <taxon>Russulaceae</taxon>
        <taxon>Lactarius</taxon>
    </lineage>
</organism>
<evidence type="ECO:0000313" key="3">
    <source>
        <dbReference type="Proteomes" id="UP001201163"/>
    </source>
</evidence>
<feature type="region of interest" description="Disordered" evidence="1">
    <location>
        <begin position="113"/>
        <end position="175"/>
    </location>
</feature>
<name>A0AAD4Q677_9AGAM</name>
<feature type="region of interest" description="Disordered" evidence="1">
    <location>
        <begin position="476"/>
        <end position="527"/>
    </location>
</feature>